<evidence type="ECO:0000313" key="7">
    <source>
        <dbReference type="EMBL" id="TGN40154.1"/>
    </source>
</evidence>
<dbReference type="InterPro" id="IPR015422">
    <property type="entry name" value="PyrdxlP-dep_Trfase_small"/>
</dbReference>
<keyword evidence="8" id="KW-1185">Reference proteome</keyword>
<keyword evidence="5" id="KW-0804">Transcription</keyword>
<organism evidence="7 8">
    <name type="scientific">Marinobacter confluentis</name>
    <dbReference type="NCBI Taxonomy" id="1697557"/>
    <lineage>
        <taxon>Bacteria</taxon>
        <taxon>Pseudomonadati</taxon>
        <taxon>Pseudomonadota</taxon>
        <taxon>Gammaproteobacteria</taxon>
        <taxon>Pseudomonadales</taxon>
        <taxon>Marinobacteraceae</taxon>
        <taxon>Marinobacter</taxon>
    </lineage>
</organism>
<dbReference type="SUPFAM" id="SSF53383">
    <property type="entry name" value="PLP-dependent transferases"/>
    <property type="match status" value="1"/>
</dbReference>
<dbReference type="Gene3D" id="3.40.640.10">
    <property type="entry name" value="Type I PLP-dependent aspartate aminotransferase-like (Major domain)"/>
    <property type="match status" value="1"/>
</dbReference>
<evidence type="ECO:0000256" key="4">
    <source>
        <dbReference type="ARBA" id="ARBA00023125"/>
    </source>
</evidence>
<comment type="similarity">
    <text evidence="1">In the C-terminal section; belongs to the class-I pyridoxal-phosphate-dependent aminotransferase family.</text>
</comment>
<evidence type="ECO:0000256" key="5">
    <source>
        <dbReference type="ARBA" id="ARBA00023163"/>
    </source>
</evidence>
<evidence type="ECO:0000259" key="6">
    <source>
        <dbReference type="PROSITE" id="PS50949"/>
    </source>
</evidence>
<dbReference type="SMART" id="SM00345">
    <property type="entry name" value="HTH_GNTR"/>
    <property type="match status" value="1"/>
</dbReference>
<evidence type="ECO:0000256" key="1">
    <source>
        <dbReference type="ARBA" id="ARBA00005384"/>
    </source>
</evidence>
<dbReference type="InterPro" id="IPR004839">
    <property type="entry name" value="Aminotransferase_I/II_large"/>
</dbReference>
<dbReference type="GO" id="GO:0008483">
    <property type="term" value="F:transaminase activity"/>
    <property type="evidence" value="ECO:0007669"/>
    <property type="project" value="UniProtKB-KW"/>
</dbReference>
<dbReference type="RefSeq" id="WP_135802815.1">
    <property type="nucleotide sequence ID" value="NZ_SRPF01000002.1"/>
</dbReference>
<dbReference type="CDD" id="cd07377">
    <property type="entry name" value="WHTH_GntR"/>
    <property type="match status" value="1"/>
</dbReference>
<dbReference type="OrthoDB" id="9804020at2"/>
<dbReference type="PANTHER" id="PTHR46577">
    <property type="entry name" value="HTH-TYPE TRANSCRIPTIONAL REGULATORY PROTEIN GABR"/>
    <property type="match status" value="1"/>
</dbReference>
<dbReference type="AlphaFoldDB" id="A0A4Z1BD32"/>
<reference evidence="7 8" key="1">
    <citation type="submission" date="2019-04" db="EMBL/GenBank/DDBJ databases">
        <authorList>
            <person name="Park S."/>
            <person name="Yoon J.-H."/>
        </authorList>
    </citation>
    <scope>NUCLEOTIDE SEQUENCE [LARGE SCALE GENOMIC DNA]</scope>
    <source>
        <strain evidence="7 8">HJM-18</strain>
    </source>
</reference>
<dbReference type="PROSITE" id="PS50949">
    <property type="entry name" value="HTH_GNTR"/>
    <property type="match status" value="1"/>
</dbReference>
<dbReference type="PANTHER" id="PTHR46577:SF2">
    <property type="entry name" value="TRANSCRIPTIONAL REGULATORY PROTEIN"/>
    <property type="match status" value="1"/>
</dbReference>
<evidence type="ECO:0000256" key="2">
    <source>
        <dbReference type="ARBA" id="ARBA00022898"/>
    </source>
</evidence>
<dbReference type="GO" id="GO:0003700">
    <property type="term" value="F:DNA-binding transcription factor activity"/>
    <property type="evidence" value="ECO:0007669"/>
    <property type="project" value="InterPro"/>
</dbReference>
<evidence type="ECO:0000313" key="8">
    <source>
        <dbReference type="Proteomes" id="UP000298325"/>
    </source>
</evidence>
<dbReference type="InterPro" id="IPR051446">
    <property type="entry name" value="HTH_trans_reg/aminotransferase"/>
</dbReference>
<dbReference type="GO" id="GO:0030170">
    <property type="term" value="F:pyridoxal phosphate binding"/>
    <property type="evidence" value="ECO:0007669"/>
    <property type="project" value="InterPro"/>
</dbReference>
<dbReference type="Proteomes" id="UP000298325">
    <property type="component" value="Unassembled WGS sequence"/>
</dbReference>
<feature type="domain" description="HTH gntR-type" evidence="6">
    <location>
        <begin position="3"/>
        <end position="71"/>
    </location>
</feature>
<dbReference type="EMBL" id="SRPF01000002">
    <property type="protein sequence ID" value="TGN40154.1"/>
    <property type="molecule type" value="Genomic_DNA"/>
</dbReference>
<dbReference type="Pfam" id="PF00155">
    <property type="entry name" value="Aminotran_1_2"/>
    <property type="match status" value="1"/>
</dbReference>
<sequence>METNLYAQLADSLSQQIREGLFRTGDKMPSVRHLARREAVSISTVTTAYSLLEQWGWVEARPKSGYFVARRQDDRLAMPRQVKMKPRPRAATTSELVMEVQRDSANQKGVSMSAAIPALDFPILGNVQRAFTRLSRTRKYLGVGYDAPEGLPEFRQQIARRAVDAGVHVSPDEIISTAGCQNAMALGLRVLTQPGDIIALESPCYYGLIQMAEAFGLKVIEIPAHHDTGISVEALKLALEKWPIKALVSVATFSNPLGSIIPDERKQELMELLEKYDVPMIEDDIYGELYFGDRRPKSVKAFDRDGRVLLCSSVSKTIDPQLRVGWIMPGRYLEKVTHQKFIQQVSGSTLPQMVTAEIMAQGAYDRHLRQARETYRMRSQQLVDLVSQHFPENTRLSRPKGGLVAWVELPDRVNTTELYHRGRSQNLTIAPGEIFSASGQYKCCFRINFAQGWSPERVAAVQTFGEWIRESL</sequence>
<dbReference type="GO" id="GO:0003677">
    <property type="term" value="F:DNA binding"/>
    <property type="evidence" value="ECO:0007669"/>
    <property type="project" value="UniProtKB-KW"/>
</dbReference>
<dbReference type="SUPFAM" id="SSF46785">
    <property type="entry name" value="Winged helix' DNA-binding domain"/>
    <property type="match status" value="1"/>
</dbReference>
<name>A0A4Z1BD32_9GAMM</name>
<keyword evidence="3" id="KW-0805">Transcription regulation</keyword>
<dbReference type="Gene3D" id="3.90.1150.10">
    <property type="entry name" value="Aspartate Aminotransferase, domain 1"/>
    <property type="match status" value="1"/>
</dbReference>
<keyword evidence="4" id="KW-0238">DNA-binding</keyword>
<proteinExistence type="inferred from homology"/>
<evidence type="ECO:0000256" key="3">
    <source>
        <dbReference type="ARBA" id="ARBA00023015"/>
    </source>
</evidence>
<accession>A0A4Z1BD32</accession>
<keyword evidence="7" id="KW-0032">Aminotransferase</keyword>
<dbReference type="CDD" id="cd00609">
    <property type="entry name" value="AAT_like"/>
    <property type="match status" value="1"/>
</dbReference>
<dbReference type="Gene3D" id="1.10.10.10">
    <property type="entry name" value="Winged helix-like DNA-binding domain superfamily/Winged helix DNA-binding domain"/>
    <property type="match status" value="1"/>
</dbReference>
<keyword evidence="7" id="KW-0808">Transferase</keyword>
<dbReference type="InterPro" id="IPR015421">
    <property type="entry name" value="PyrdxlP-dep_Trfase_major"/>
</dbReference>
<keyword evidence="2" id="KW-0663">Pyridoxal phosphate</keyword>
<dbReference type="InterPro" id="IPR036388">
    <property type="entry name" value="WH-like_DNA-bd_sf"/>
</dbReference>
<comment type="caution">
    <text evidence="7">The sequence shown here is derived from an EMBL/GenBank/DDBJ whole genome shotgun (WGS) entry which is preliminary data.</text>
</comment>
<protein>
    <submittedName>
        <fullName evidence="7">PLP-dependent aminotransferase family protein</fullName>
    </submittedName>
</protein>
<dbReference type="Pfam" id="PF00392">
    <property type="entry name" value="GntR"/>
    <property type="match status" value="1"/>
</dbReference>
<dbReference type="InterPro" id="IPR036390">
    <property type="entry name" value="WH_DNA-bd_sf"/>
</dbReference>
<gene>
    <name evidence="7" type="ORF">E5Q11_07650</name>
</gene>
<dbReference type="InterPro" id="IPR000524">
    <property type="entry name" value="Tscrpt_reg_HTH_GntR"/>
</dbReference>
<dbReference type="InterPro" id="IPR015424">
    <property type="entry name" value="PyrdxlP-dep_Trfase"/>
</dbReference>